<evidence type="ECO:0000259" key="1">
    <source>
        <dbReference type="Pfam" id="PF01636"/>
    </source>
</evidence>
<dbReference type="Gene3D" id="3.90.1200.10">
    <property type="match status" value="1"/>
</dbReference>
<protein>
    <submittedName>
        <fullName evidence="2">Aminoglycoside phosphotransferase family protein</fullName>
    </submittedName>
</protein>
<dbReference type="Proteomes" id="UP001501747">
    <property type="component" value="Unassembled WGS sequence"/>
</dbReference>
<reference evidence="3" key="1">
    <citation type="journal article" date="2019" name="Int. J. Syst. Evol. Microbiol.">
        <title>The Global Catalogue of Microorganisms (GCM) 10K type strain sequencing project: providing services to taxonomists for standard genome sequencing and annotation.</title>
        <authorList>
            <consortium name="The Broad Institute Genomics Platform"/>
            <consortium name="The Broad Institute Genome Sequencing Center for Infectious Disease"/>
            <person name="Wu L."/>
            <person name="Ma J."/>
        </authorList>
    </citation>
    <scope>NUCLEOTIDE SEQUENCE [LARGE SCALE GENOMIC DNA]</scope>
    <source>
        <strain evidence="3">JCM 17342</strain>
    </source>
</reference>
<dbReference type="SUPFAM" id="SSF56112">
    <property type="entry name" value="Protein kinase-like (PK-like)"/>
    <property type="match status" value="1"/>
</dbReference>
<comment type="caution">
    <text evidence="2">The sequence shown here is derived from an EMBL/GenBank/DDBJ whole genome shotgun (WGS) entry which is preliminary data.</text>
</comment>
<evidence type="ECO:0000313" key="3">
    <source>
        <dbReference type="Proteomes" id="UP001501747"/>
    </source>
</evidence>
<dbReference type="EMBL" id="BAABAL010000012">
    <property type="protein sequence ID" value="GAA4009991.1"/>
    <property type="molecule type" value="Genomic_DNA"/>
</dbReference>
<keyword evidence="3" id="KW-1185">Reference proteome</keyword>
<feature type="domain" description="Aminoglycoside phosphotransferase" evidence="1">
    <location>
        <begin position="43"/>
        <end position="256"/>
    </location>
</feature>
<proteinExistence type="predicted"/>
<evidence type="ECO:0000313" key="2">
    <source>
        <dbReference type="EMBL" id="GAA4009991.1"/>
    </source>
</evidence>
<dbReference type="Pfam" id="PF01636">
    <property type="entry name" value="APH"/>
    <property type="match status" value="1"/>
</dbReference>
<dbReference type="InterPro" id="IPR011009">
    <property type="entry name" value="Kinase-like_dom_sf"/>
</dbReference>
<name>A0ABP7SD11_9PSEU</name>
<sequence length="302" mass="33826">MLQHTGPDLTETTFTPEATRRVLDALGARTGLDTTGARLLRHQTNAVYQLREPVIVKITRPGTRHVAEIVTLVRWLDTRGVPTVSLLEIDQPLEIAGCAITLWHYLPQAGTPTISAPDITGPLKTLHEVGTPPVTLPALDAVAAIRTAIASSSFLTTDERTRLRTRCTELAYATANLTYTLAPGLIHGDPQHRNTLRHPDNHTPVLCDWESAVIGPREWDLVTIDVHCRRFGHPPQEYERAVQTYGFDVRDWDGYRVLRDLRELRMITTNARKSSPGSPQAREVHRRIARLHQPATDPWNIL</sequence>
<accession>A0ABP7SD11</accession>
<organism evidence="2 3">
    <name type="scientific">Allokutzneria multivorans</name>
    <dbReference type="NCBI Taxonomy" id="1142134"/>
    <lineage>
        <taxon>Bacteria</taxon>
        <taxon>Bacillati</taxon>
        <taxon>Actinomycetota</taxon>
        <taxon>Actinomycetes</taxon>
        <taxon>Pseudonocardiales</taxon>
        <taxon>Pseudonocardiaceae</taxon>
        <taxon>Allokutzneria</taxon>
    </lineage>
</organism>
<dbReference type="RefSeq" id="WP_344876037.1">
    <property type="nucleotide sequence ID" value="NZ_BAABAL010000012.1"/>
</dbReference>
<dbReference type="InterPro" id="IPR002575">
    <property type="entry name" value="Aminoglycoside_PTrfase"/>
</dbReference>
<gene>
    <name evidence="2" type="ORF">GCM10022247_35170</name>
</gene>